<keyword evidence="6 8" id="KW-0234">DNA repair</keyword>
<dbReference type="InterPro" id="IPR042242">
    <property type="entry name" value="RecO_C"/>
</dbReference>
<dbReference type="SUPFAM" id="SSF50249">
    <property type="entry name" value="Nucleic acid-binding proteins"/>
    <property type="match status" value="1"/>
</dbReference>
<evidence type="ECO:0000256" key="8">
    <source>
        <dbReference type="HAMAP-Rule" id="MF_00201"/>
    </source>
</evidence>
<comment type="similarity">
    <text evidence="2 8">Belongs to the RecO family.</text>
</comment>
<reference evidence="11" key="1">
    <citation type="journal article" date="2020" name="Int. J. Syst. Evol. Microbiol.">
        <title>Alteromonas alba sp. nov., a marine bacterium isolated from the seawater of the West Pacific Ocean.</title>
        <authorList>
            <person name="Sun C."/>
            <person name="Wu Y.-H."/>
            <person name="Xamxidin M."/>
            <person name="Cheng H."/>
            <person name="Xu X.-W."/>
        </authorList>
    </citation>
    <scope>NUCLEOTIDE SEQUENCE [LARGE SCALE GENOMIC DNA]</scope>
    <source>
        <strain evidence="11">190</strain>
    </source>
</reference>
<evidence type="ECO:0000259" key="9">
    <source>
        <dbReference type="Pfam" id="PF11967"/>
    </source>
</evidence>
<protein>
    <recommendedName>
        <fullName evidence="3 8">DNA repair protein RecO</fullName>
    </recommendedName>
    <alternativeName>
        <fullName evidence="7 8">Recombination protein O</fullName>
    </alternativeName>
</protein>
<dbReference type="InterPro" id="IPR012340">
    <property type="entry name" value="NA-bd_OB-fold"/>
</dbReference>
<dbReference type="SUPFAM" id="SSF57863">
    <property type="entry name" value="ArfGap/RecO-like zinc finger"/>
    <property type="match status" value="1"/>
</dbReference>
<dbReference type="GO" id="GO:0006302">
    <property type="term" value="P:double-strand break repair"/>
    <property type="evidence" value="ECO:0007669"/>
    <property type="project" value="TreeGrafter"/>
</dbReference>
<name>A0A2S9V4K8_9ALTE</name>
<proteinExistence type="inferred from homology"/>
<evidence type="ECO:0000256" key="3">
    <source>
        <dbReference type="ARBA" id="ARBA00021310"/>
    </source>
</evidence>
<accession>A0A2S9V4K8</accession>
<comment type="function">
    <text evidence="1 8">Involved in DNA repair and RecF pathway recombination.</text>
</comment>
<dbReference type="GO" id="GO:0006310">
    <property type="term" value="P:DNA recombination"/>
    <property type="evidence" value="ECO:0007669"/>
    <property type="project" value="UniProtKB-UniRule"/>
</dbReference>
<dbReference type="NCBIfam" id="TIGR00613">
    <property type="entry name" value="reco"/>
    <property type="match status" value="1"/>
</dbReference>
<evidence type="ECO:0000256" key="4">
    <source>
        <dbReference type="ARBA" id="ARBA00022763"/>
    </source>
</evidence>
<dbReference type="PANTHER" id="PTHR33991">
    <property type="entry name" value="DNA REPAIR PROTEIN RECO"/>
    <property type="match status" value="1"/>
</dbReference>
<dbReference type="PANTHER" id="PTHR33991:SF1">
    <property type="entry name" value="DNA REPAIR PROTEIN RECO"/>
    <property type="match status" value="1"/>
</dbReference>
<dbReference type="AlphaFoldDB" id="A0A2S9V4K8"/>
<keyword evidence="11" id="KW-1185">Reference proteome</keyword>
<dbReference type="Pfam" id="PF02565">
    <property type="entry name" value="RecO_C"/>
    <property type="match status" value="1"/>
</dbReference>
<dbReference type="RefSeq" id="WP_105936535.1">
    <property type="nucleotide sequence ID" value="NZ_PVNP01000206.1"/>
</dbReference>
<gene>
    <name evidence="8 10" type="primary">recO</name>
    <name evidence="10" type="ORF">C6Y40_21955</name>
</gene>
<evidence type="ECO:0000256" key="7">
    <source>
        <dbReference type="ARBA" id="ARBA00033409"/>
    </source>
</evidence>
<evidence type="ECO:0000256" key="6">
    <source>
        <dbReference type="ARBA" id="ARBA00023204"/>
    </source>
</evidence>
<evidence type="ECO:0000313" key="10">
    <source>
        <dbReference type="EMBL" id="PRO71397.1"/>
    </source>
</evidence>
<dbReference type="InterPro" id="IPR003717">
    <property type="entry name" value="RecO"/>
</dbReference>
<evidence type="ECO:0000256" key="5">
    <source>
        <dbReference type="ARBA" id="ARBA00023172"/>
    </source>
</evidence>
<dbReference type="Pfam" id="PF11967">
    <property type="entry name" value="RecO_N"/>
    <property type="match status" value="1"/>
</dbReference>
<keyword evidence="4 8" id="KW-0227">DNA damage</keyword>
<comment type="caution">
    <text evidence="10">The sequence shown here is derived from an EMBL/GenBank/DDBJ whole genome shotgun (WGS) entry which is preliminary data.</text>
</comment>
<dbReference type="HAMAP" id="MF_00201">
    <property type="entry name" value="RecO"/>
    <property type="match status" value="1"/>
</dbReference>
<dbReference type="Proteomes" id="UP000238949">
    <property type="component" value="Unassembled WGS sequence"/>
</dbReference>
<dbReference type="OrthoDB" id="9804792at2"/>
<dbReference type="InterPro" id="IPR037278">
    <property type="entry name" value="ARFGAP/RecO"/>
</dbReference>
<sequence length="232" mass="25786">MANHWLNAYVLHRRPYRETSFIVDFFTLELGRVSAVARGVRSAKSDRRSLLQPFQALRVQLSGKSDLKNLTQLEGNGALRMLTGNALYCALYVNEITNRVLPGGVEAAELYSAYATALAALQQEQAAAEYILRQYELALLQELGVMPDFTTDAASNDPIEPSFHYELVSELGFCQVKQASKLSFSGTELLMLAEQDFSPPGLKAAKRLCRLALHPFVGDKPLKSRELFLASR</sequence>
<evidence type="ECO:0000256" key="2">
    <source>
        <dbReference type="ARBA" id="ARBA00007452"/>
    </source>
</evidence>
<dbReference type="EMBL" id="PVNP01000206">
    <property type="protein sequence ID" value="PRO71397.1"/>
    <property type="molecule type" value="Genomic_DNA"/>
</dbReference>
<organism evidence="10 11">
    <name type="scientific">Alteromonas alba</name>
    <dbReference type="NCBI Taxonomy" id="2079529"/>
    <lineage>
        <taxon>Bacteria</taxon>
        <taxon>Pseudomonadati</taxon>
        <taxon>Pseudomonadota</taxon>
        <taxon>Gammaproteobacteria</taxon>
        <taxon>Alteromonadales</taxon>
        <taxon>Alteromonadaceae</taxon>
        <taxon>Alteromonas/Salinimonas group</taxon>
        <taxon>Alteromonas</taxon>
    </lineage>
</organism>
<dbReference type="InterPro" id="IPR022572">
    <property type="entry name" value="DNA_rep/recomb_RecO_N"/>
</dbReference>
<feature type="domain" description="DNA replication/recombination mediator RecO N-terminal" evidence="9">
    <location>
        <begin position="1"/>
        <end position="74"/>
    </location>
</feature>
<dbReference type="GO" id="GO:0043590">
    <property type="term" value="C:bacterial nucleoid"/>
    <property type="evidence" value="ECO:0007669"/>
    <property type="project" value="TreeGrafter"/>
</dbReference>
<keyword evidence="5 8" id="KW-0233">DNA recombination</keyword>
<evidence type="ECO:0000313" key="11">
    <source>
        <dbReference type="Proteomes" id="UP000238949"/>
    </source>
</evidence>
<dbReference type="Gene3D" id="1.20.1440.120">
    <property type="entry name" value="Recombination protein O, C-terminal domain"/>
    <property type="match status" value="1"/>
</dbReference>
<evidence type="ECO:0000256" key="1">
    <source>
        <dbReference type="ARBA" id="ARBA00003065"/>
    </source>
</evidence>
<dbReference type="Gene3D" id="2.40.50.140">
    <property type="entry name" value="Nucleic acid-binding proteins"/>
    <property type="match status" value="1"/>
</dbReference>